<evidence type="ECO:0000256" key="5">
    <source>
        <dbReference type="ARBA" id="ARBA00023136"/>
    </source>
</evidence>
<dbReference type="Gene3D" id="2.170.130.10">
    <property type="entry name" value="TonB-dependent receptor, plug domain"/>
    <property type="match status" value="1"/>
</dbReference>
<name>A0ABU1QUJ6_9BACT</name>
<evidence type="ECO:0000259" key="9">
    <source>
        <dbReference type="Pfam" id="PF07715"/>
    </source>
</evidence>
<evidence type="ECO:0000256" key="4">
    <source>
        <dbReference type="ARBA" id="ARBA00022692"/>
    </source>
</evidence>
<dbReference type="Gene3D" id="2.40.170.20">
    <property type="entry name" value="TonB-dependent receptor, beta-barrel domain"/>
    <property type="match status" value="1"/>
</dbReference>
<evidence type="ECO:0000256" key="1">
    <source>
        <dbReference type="ARBA" id="ARBA00004571"/>
    </source>
</evidence>
<gene>
    <name evidence="10" type="ORF">J2W84_001875</name>
</gene>
<dbReference type="InterPro" id="IPR039426">
    <property type="entry name" value="TonB-dep_rcpt-like"/>
</dbReference>
<evidence type="ECO:0000256" key="8">
    <source>
        <dbReference type="SAM" id="SignalP"/>
    </source>
</evidence>
<evidence type="ECO:0000313" key="10">
    <source>
        <dbReference type="EMBL" id="MDR6804829.1"/>
    </source>
</evidence>
<feature type="domain" description="TonB-dependent receptor plug" evidence="9">
    <location>
        <begin position="68"/>
        <end position="166"/>
    </location>
</feature>
<dbReference type="Pfam" id="PF07715">
    <property type="entry name" value="Plug"/>
    <property type="match status" value="1"/>
</dbReference>
<keyword evidence="5 7" id="KW-0472">Membrane</keyword>
<evidence type="ECO:0000256" key="6">
    <source>
        <dbReference type="ARBA" id="ARBA00023237"/>
    </source>
</evidence>
<keyword evidence="10" id="KW-0675">Receptor</keyword>
<dbReference type="Proteomes" id="UP001264980">
    <property type="component" value="Unassembled WGS sequence"/>
</dbReference>
<dbReference type="InterPro" id="IPR012910">
    <property type="entry name" value="Plug_dom"/>
</dbReference>
<evidence type="ECO:0000256" key="3">
    <source>
        <dbReference type="ARBA" id="ARBA00022452"/>
    </source>
</evidence>
<organism evidence="10 11">
    <name type="scientific">Dyadobacter fermentans</name>
    <dbReference type="NCBI Taxonomy" id="94254"/>
    <lineage>
        <taxon>Bacteria</taxon>
        <taxon>Pseudomonadati</taxon>
        <taxon>Bacteroidota</taxon>
        <taxon>Cytophagia</taxon>
        <taxon>Cytophagales</taxon>
        <taxon>Spirosomataceae</taxon>
        <taxon>Dyadobacter</taxon>
    </lineage>
</organism>
<keyword evidence="4 7" id="KW-0812">Transmembrane</keyword>
<feature type="signal peptide" evidence="8">
    <location>
        <begin position="1"/>
        <end position="25"/>
    </location>
</feature>
<dbReference type="PANTHER" id="PTHR30069">
    <property type="entry name" value="TONB-DEPENDENT OUTER MEMBRANE RECEPTOR"/>
    <property type="match status" value="1"/>
</dbReference>
<protein>
    <submittedName>
        <fullName evidence="10">Outer membrane cobalamin receptor</fullName>
    </submittedName>
</protein>
<comment type="similarity">
    <text evidence="7">Belongs to the TonB-dependent receptor family.</text>
</comment>
<dbReference type="PANTHER" id="PTHR30069:SF36">
    <property type="entry name" value="BLL6948 PROTEIN"/>
    <property type="match status" value="1"/>
</dbReference>
<comment type="subcellular location">
    <subcellularLocation>
        <location evidence="1 7">Cell outer membrane</location>
        <topology evidence="1 7">Multi-pass membrane protein</topology>
    </subcellularLocation>
</comment>
<dbReference type="InterPro" id="IPR036942">
    <property type="entry name" value="Beta-barrel_TonB_sf"/>
</dbReference>
<dbReference type="PROSITE" id="PS52016">
    <property type="entry name" value="TONB_DEPENDENT_REC_3"/>
    <property type="match status" value="1"/>
</dbReference>
<keyword evidence="3 7" id="KW-1134">Transmembrane beta strand</keyword>
<dbReference type="EMBL" id="JAVDTI010000002">
    <property type="protein sequence ID" value="MDR6804829.1"/>
    <property type="molecule type" value="Genomic_DNA"/>
</dbReference>
<evidence type="ECO:0000256" key="7">
    <source>
        <dbReference type="PROSITE-ProRule" id="PRU01360"/>
    </source>
</evidence>
<proteinExistence type="inferred from homology"/>
<accession>A0ABU1QUJ6</accession>
<feature type="chain" id="PRO_5047493870" evidence="8">
    <location>
        <begin position="26"/>
        <end position="688"/>
    </location>
</feature>
<sequence length="688" mass="76882">MNDLNCQFLLGALVGLSLLAGAVHADTKIDSTRVTANENVQLSDSTAMLLSAVVVTAKSPEDHIMKIDLNRIPLNTTQDLLRKVPGLFIAQHAGGGKAEQIFLRGFDNDHGTDISISADGMPVNIVSHAHGQGYSDLHFLIPETVENISFGKGSYYAEKGDFNTSGYVDFHTYGRLKNNMVRLERGSFNTLRAVGLFNVVNTEKSNAYVAAEYNFTDGPFVVKQNLNRLNLFGKVNGKISEQDSISVTGSTFSSNWNGSGQIPVRAISDIGRFGSVDTTEGGHTSRTNLILNWNHRVNDKSSWQSTFYYAQYDFELFSDFTFYLVHPDAGDEIRQIDNRDIYGANFQYGHHIDFVNSTLQLTAGTGFRYDNIHELGLSYVTQRETLNERLAWGTASEANLNAFASASWLIGRWNFNPGLRFDWFNFSYYDKLISQKGQQGAQAERVSPKLNVFYNVNPTMQLFVKSGLGFHSNDVRAVVAQHGKEVLPYSVGADLGTIWQPAPGFIFIPTLWYSFLQNEYIWNGDSYGTSAIGSTRRVGVDLTFRYQPLHWLYLDSDVNLARPRLTGEERGNDYVDLAPTMTSTGGIAFTFNNGFTANLRYRYMHDRPATQDKSIIANGYFVNDLIMSYQKKAMVLSFQIQNLFDTKWNEAMFAATTRLKGEPAGGYDQLTFTPGTPFFLKAGVAFKF</sequence>
<keyword evidence="8" id="KW-0732">Signal</keyword>
<keyword evidence="11" id="KW-1185">Reference proteome</keyword>
<keyword evidence="2 7" id="KW-0813">Transport</keyword>
<comment type="caution">
    <text evidence="10">The sequence shown here is derived from an EMBL/GenBank/DDBJ whole genome shotgun (WGS) entry which is preliminary data.</text>
</comment>
<dbReference type="SUPFAM" id="SSF56935">
    <property type="entry name" value="Porins"/>
    <property type="match status" value="1"/>
</dbReference>
<evidence type="ECO:0000313" key="11">
    <source>
        <dbReference type="Proteomes" id="UP001264980"/>
    </source>
</evidence>
<dbReference type="InterPro" id="IPR037066">
    <property type="entry name" value="Plug_dom_sf"/>
</dbReference>
<evidence type="ECO:0000256" key="2">
    <source>
        <dbReference type="ARBA" id="ARBA00022448"/>
    </source>
</evidence>
<dbReference type="RefSeq" id="WP_309982096.1">
    <property type="nucleotide sequence ID" value="NZ_JAVDTI010000002.1"/>
</dbReference>
<reference evidence="10 11" key="1">
    <citation type="submission" date="2023-07" db="EMBL/GenBank/DDBJ databases">
        <title>Sorghum-associated microbial communities from plants grown in Nebraska, USA.</title>
        <authorList>
            <person name="Schachtman D."/>
        </authorList>
    </citation>
    <scope>NUCLEOTIDE SEQUENCE [LARGE SCALE GENOMIC DNA]</scope>
    <source>
        <strain evidence="10 11">BE57</strain>
    </source>
</reference>
<keyword evidence="6 7" id="KW-0998">Cell outer membrane</keyword>